<dbReference type="Proteomes" id="UP000094828">
    <property type="component" value="Unassembled WGS sequence"/>
</dbReference>
<feature type="transmembrane region" description="Helical" evidence="2">
    <location>
        <begin position="164"/>
        <end position="186"/>
    </location>
</feature>
<dbReference type="InterPro" id="IPR036457">
    <property type="entry name" value="PPM-type-like_dom_sf"/>
</dbReference>
<organism evidence="4 5">
    <name type="scientific">Planctopirus hydrillae</name>
    <dbReference type="NCBI Taxonomy" id="1841610"/>
    <lineage>
        <taxon>Bacteria</taxon>
        <taxon>Pseudomonadati</taxon>
        <taxon>Planctomycetota</taxon>
        <taxon>Planctomycetia</taxon>
        <taxon>Planctomycetales</taxon>
        <taxon>Planctomycetaceae</taxon>
        <taxon>Planctopirus</taxon>
    </lineage>
</organism>
<feature type="domain" description="PPM-type phosphatase" evidence="3">
    <location>
        <begin position="319"/>
        <end position="535"/>
    </location>
</feature>
<keyword evidence="5" id="KW-1185">Reference proteome</keyword>
<feature type="transmembrane region" description="Helical" evidence="2">
    <location>
        <begin position="231"/>
        <end position="252"/>
    </location>
</feature>
<keyword evidence="1" id="KW-0378">Hydrolase</keyword>
<dbReference type="AlphaFoldDB" id="A0A1C3E4C9"/>
<evidence type="ECO:0000256" key="2">
    <source>
        <dbReference type="SAM" id="Phobius"/>
    </source>
</evidence>
<accession>A0A1C3E4C9</accession>
<dbReference type="EMBL" id="LYDR01000158">
    <property type="protein sequence ID" value="ODA28102.1"/>
    <property type="molecule type" value="Genomic_DNA"/>
</dbReference>
<dbReference type="Pfam" id="PF07228">
    <property type="entry name" value="SpoIIE"/>
    <property type="match status" value="1"/>
</dbReference>
<gene>
    <name evidence="4" type="ORF">A6X21_14695</name>
</gene>
<evidence type="ECO:0000313" key="4">
    <source>
        <dbReference type="EMBL" id="ODA28102.1"/>
    </source>
</evidence>
<dbReference type="PROSITE" id="PS51257">
    <property type="entry name" value="PROKAR_LIPOPROTEIN"/>
    <property type="match status" value="1"/>
</dbReference>
<comment type="caution">
    <text evidence="4">The sequence shown here is derived from an EMBL/GenBank/DDBJ whole genome shotgun (WGS) entry which is preliminary data.</text>
</comment>
<dbReference type="InterPro" id="IPR001932">
    <property type="entry name" value="PPM-type_phosphatase-like_dom"/>
</dbReference>
<evidence type="ECO:0000313" key="5">
    <source>
        <dbReference type="Proteomes" id="UP000094828"/>
    </source>
</evidence>
<dbReference type="STRING" id="1841610.A6X21_14695"/>
<feature type="transmembrane region" description="Helical" evidence="2">
    <location>
        <begin position="13"/>
        <end position="36"/>
    </location>
</feature>
<dbReference type="SMART" id="SM00331">
    <property type="entry name" value="PP2C_SIG"/>
    <property type="match status" value="1"/>
</dbReference>
<dbReference type="Gene3D" id="3.60.40.10">
    <property type="entry name" value="PPM-type phosphatase domain"/>
    <property type="match status" value="1"/>
</dbReference>
<feature type="transmembrane region" description="Helical" evidence="2">
    <location>
        <begin position="264"/>
        <end position="281"/>
    </location>
</feature>
<dbReference type="PANTHER" id="PTHR43156">
    <property type="entry name" value="STAGE II SPORULATION PROTEIN E-RELATED"/>
    <property type="match status" value="1"/>
</dbReference>
<dbReference type="InterPro" id="IPR052016">
    <property type="entry name" value="Bact_Sigma-Reg"/>
</dbReference>
<keyword evidence="2" id="KW-0472">Membrane</keyword>
<dbReference type="PANTHER" id="PTHR43156:SF2">
    <property type="entry name" value="STAGE II SPORULATION PROTEIN E"/>
    <property type="match status" value="1"/>
</dbReference>
<feature type="transmembrane region" description="Helical" evidence="2">
    <location>
        <begin position="135"/>
        <end position="152"/>
    </location>
</feature>
<reference evidence="4 5" key="1">
    <citation type="submission" date="2016-05" db="EMBL/GenBank/DDBJ databases">
        <title>Genomic and physiological characterization of Planctopirus sp. isolated from fresh water lake.</title>
        <authorList>
            <person name="Subhash Y."/>
            <person name="Ramana C."/>
        </authorList>
    </citation>
    <scope>NUCLEOTIDE SEQUENCE [LARGE SCALE GENOMIC DNA]</scope>
    <source>
        <strain evidence="4 5">JC280</strain>
    </source>
</reference>
<dbReference type="OrthoDB" id="207912at2"/>
<proteinExistence type="predicted"/>
<dbReference type="RefSeq" id="WP_068853309.1">
    <property type="nucleotide sequence ID" value="NZ_LYDR01000158.1"/>
</dbReference>
<dbReference type="GO" id="GO:0016791">
    <property type="term" value="F:phosphatase activity"/>
    <property type="evidence" value="ECO:0007669"/>
    <property type="project" value="TreeGrafter"/>
</dbReference>
<evidence type="ECO:0000259" key="3">
    <source>
        <dbReference type="SMART" id="SM00331"/>
    </source>
</evidence>
<feature type="transmembrane region" description="Helical" evidence="2">
    <location>
        <begin position="57"/>
        <end position="79"/>
    </location>
</feature>
<protein>
    <recommendedName>
        <fullName evidence="3">PPM-type phosphatase domain-containing protein</fullName>
    </recommendedName>
</protein>
<feature type="transmembrane region" description="Helical" evidence="2">
    <location>
        <begin position="91"/>
        <end position="114"/>
    </location>
</feature>
<sequence length="556" mass="60113">MPSWNRSQNPPDVLPPSIIMGLVVACALPLVTNLFGIRWGINPIDAGTALQQVRGEIVVTLLSWTAACTGVVTAVSAFSMFRLRGDVTTPILGTALLFCGLMDAANALAINGILVSASDPSRFADFTDAMTRLTYALIITLGTAPFALGFITPEWSGSRNNRNAGFLICAAIVFGLGAFSIVELCAWIPELPKTVFPASSIPRPLDAFTLIIYLITGIFFLPRFYKQYPSLFSHGLLLSVIPHILLQMYMAFGSRRFDDNAAVIAHYLKIVGYLVPFIGLLCDYSRVSQVEAKMLSTEAQLQLARQLQQALLPREAPVIRNYQLAGFSIPAEAVGGDYFDYLVYGDGSIGLVIADVSGHDLGASILMSQTRAFLRADLSVGHDPAIIAERLNRFLCDGDILNHRFVSLFFARLIPEEHELRYIAAGQPGVILLPDGETQALSPTGPVLGFDPHCQFVQEQTKLPPGSLLLLYTDGITETTDTSGFALGTQPLYELLHAGKGQSAEHLTSVIKTAVLRHAGQRGPVDDLTCLLLKRSPQDANLPLNIGASLAQTTKV</sequence>
<keyword evidence="2" id="KW-1133">Transmembrane helix</keyword>
<name>A0A1C3E4C9_9PLAN</name>
<feature type="transmembrane region" description="Helical" evidence="2">
    <location>
        <begin position="207"/>
        <end position="225"/>
    </location>
</feature>
<dbReference type="SUPFAM" id="SSF81606">
    <property type="entry name" value="PP2C-like"/>
    <property type="match status" value="1"/>
</dbReference>
<keyword evidence="2" id="KW-0812">Transmembrane</keyword>
<evidence type="ECO:0000256" key="1">
    <source>
        <dbReference type="ARBA" id="ARBA00022801"/>
    </source>
</evidence>